<protein>
    <submittedName>
        <fullName evidence="1">Uncharacterized protein</fullName>
    </submittedName>
</protein>
<organism evidence="1 2">
    <name type="scientific">Crocosphaera watsonii WH 0003</name>
    <dbReference type="NCBI Taxonomy" id="423471"/>
    <lineage>
        <taxon>Bacteria</taxon>
        <taxon>Bacillati</taxon>
        <taxon>Cyanobacteriota</taxon>
        <taxon>Cyanophyceae</taxon>
        <taxon>Oscillatoriophycideae</taxon>
        <taxon>Chroococcales</taxon>
        <taxon>Aphanothecaceae</taxon>
        <taxon>Crocosphaera</taxon>
    </lineage>
</organism>
<dbReference type="EMBL" id="AESD01000881">
    <property type="protein sequence ID" value="EHJ09648.1"/>
    <property type="molecule type" value="Genomic_DNA"/>
</dbReference>
<dbReference type="AlphaFoldDB" id="G5JDU0"/>
<name>G5JDU0_CROWT</name>
<comment type="caution">
    <text evidence="1">The sequence shown here is derived from an EMBL/GenBank/DDBJ whole genome shotgun (WGS) entry which is preliminary data.</text>
</comment>
<dbReference type="GeneID" id="88769724"/>
<sequence length="53" mass="5953">MRELEEYIDIKGINHFAKWFNQLNGPAAAKITVYIARVQQGNFSRVESVGQGG</sequence>
<dbReference type="PATRIC" id="fig|423471.3.peg.5211"/>
<proteinExistence type="predicted"/>
<evidence type="ECO:0000313" key="2">
    <source>
        <dbReference type="Proteomes" id="UP000003477"/>
    </source>
</evidence>
<gene>
    <name evidence="1" type="ORF">CWATWH0003_5579</name>
</gene>
<evidence type="ECO:0000313" key="1">
    <source>
        <dbReference type="EMBL" id="EHJ09648.1"/>
    </source>
</evidence>
<reference evidence="1 2" key="1">
    <citation type="journal article" date="2011" name="Front. Microbiol.">
        <title>Two Strains of Crocosphaera watsonii with Highly Conserved Genomes are Distinguished by Strain-Specific Features.</title>
        <authorList>
            <person name="Bench S.R."/>
            <person name="Ilikchyan I.N."/>
            <person name="Tripp H.J."/>
            <person name="Zehr J.P."/>
        </authorList>
    </citation>
    <scope>NUCLEOTIDE SEQUENCE [LARGE SCALE GENOMIC DNA]</scope>
    <source>
        <strain evidence="1 2">WH 0003</strain>
    </source>
</reference>
<dbReference type="Proteomes" id="UP000003477">
    <property type="component" value="Unassembled WGS sequence"/>
</dbReference>
<dbReference type="RefSeq" id="WP_007313316.1">
    <property type="nucleotide sequence ID" value="NZ_AESD01000881.1"/>
</dbReference>
<accession>G5JDU0</accession>